<proteinExistence type="predicted"/>
<dbReference type="Proteomes" id="UP001549098">
    <property type="component" value="Unassembled WGS sequence"/>
</dbReference>
<accession>A0ABV2F978</accession>
<keyword evidence="2" id="KW-1185">Reference proteome</keyword>
<sequence length="37" mass="4420">MEAIRLHVEKKWTYQQINDHLGIQEIHTFLQPKTTTA</sequence>
<dbReference type="EMBL" id="JBEPLV010000006">
    <property type="protein sequence ID" value="MET3548327.1"/>
    <property type="molecule type" value="Genomic_DNA"/>
</dbReference>
<evidence type="ECO:0008006" key="3">
    <source>
        <dbReference type="Google" id="ProtNLM"/>
    </source>
</evidence>
<name>A0ABV2F978_9BACL</name>
<evidence type="ECO:0000313" key="2">
    <source>
        <dbReference type="Proteomes" id="UP001549098"/>
    </source>
</evidence>
<protein>
    <recommendedName>
        <fullName evidence="3">Transposase</fullName>
    </recommendedName>
</protein>
<reference evidence="1 2" key="1">
    <citation type="submission" date="2024-06" db="EMBL/GenBank/DDBJ databases">
        <title>Genomic Encyclopedia of Type Strains, Phase IV (KMG-IV): sequencing the most valuable type-strain genomes for metagenomic binning, comparative biology and taxonomic classification.</title>
        <authorList>
            <person name="Goeker M."/>
        </authorList>
    </citation>
    <scope>NUCLEOTIDE SEQUENCE [LARGE SCALE GENOMIC DNA]</scope>
    <source>
        <strain evidence="1 2">DSM 17253</strain>
    </source>
</reference>
<organism evidence="1 2">
    <name type="scientific">Paenibacillus favisporus</name>
    <dbReference type="NCBI Taxonomy" id="221028"/>
    <lineage>
        <taxon>Bacteria</taxon>
        <taxon>Bacillati</taxon>
        <taxon>Bacillota</taxon>
        <taxon>Bacilli</taxon>
        <taxon>Bacillales</taxon>
        <taxon>Paenibacillaceae</taxon>
        <taxon>Paenibacillus</taxon>
    </lineage>
</organism>
<comment type="caution">
    <text evidence="1">The sequence shown here is derived from an EMBL/GenBank/DDBJ whole genome shotgun (WGS) entry which is preliminary data.</text>
</comment>
<evidence type="ECO:0000313" key="1">
    <source>
        <dbReference type="EMBL" id="MET3548327.1"/>
    </source>
</evidence>
<gene>
    <name evidence="1" type="ORF">ABID47_004957</name>
</gene>